<proteinExistence type="predicted"/>
<gene>
    <name evidence="2" type="ORF">TVAG_101050</name>
</gene>
<organism evidence="2 3">
    <name type="scientific">Trichomonas vaginalis (strain ATCC PRA-98 / G3)</name>
    <dbReference type="NCBI Taxonomy" id="412133"/>
    <lineage>
        <taxon>Eukaryota</taxon>
        <taxon>Metamonada</taxon>
        <taxon>Parabasalia</taxon>
        <taxon>Trichomonadida</taxon>
        <taxon>Trichomonadidae</taxon>
        <taxon>Trichomonas</taxon>
    </lineage>
</organism>
<accession>A2DJI8</accession>
<reference evidence="2" key="1">
    <citation type="submission" date="2006-10" db="EMBL/GenBank/DDBJ databases">
        <authorList>
            <person name="Amadeo P."/>
            <person name="Zhao Q."/>
            <person name="Wortman J."/>
            <person name="Fraser-Liggett C."/>
            <person name="Carlton J."/>
        </authorList>
    </citation>
    <scope>NUCLEOTIDE SEQUENCE</scope>
    <source>
        <strain evidence="2">G3</strain>
    </source>
</reference>
<dbReference type="InParanoid" id="A2DJI8"/>
<dbReference type="RefSeq" id="XP_001580374.1">
    <property type="nucleotide sequence ID" value="XM_001580324.1"/>
</dbReference>
<feature type="transmembrane region" description="Helical" evidence="1">
    <location>
        <begin position="157"/>
        <end position="178"/>
    </location>
</feature>
<reference evidence="2" key="2">
    <citation type="journal article" date="2007" name="Science">
        <title>Draft genome sequence of the sexually transmitted pathogen Trichomonas vaginalis.</title>
        <authorList>
            <person name="Carlton J.M."/>
            <person name="Hirt R.P."/>
            <person name="Silva J.C."/>
            <person name="Delcher A.L."/>
            <person name="Schatz M."/>
            <person name="Zhao Q."/>
            <person name="Wortman J.R."/>
            <person name="Bidwell S.L."/>
            <person name="Alsmark U.C.M."/>
            <person name="Besteiro S."/>
            <person name="Sicheritz-Ponten T."/>
            <person name="Noel C.J."/>
            <person name="Dacks J.B."/>
            <person name="Foster P.G."/>
            <person name="Simillion C."/>
            <person name="Van de Peer Y."/>
            <person name="Miranda-Saavedra D."/>
            <person name="Barton G.J."/>
            <person name="Westrop G.D."/>
            <person name="Mueller S."/>
            <person name="Dessi D."/>
            <person name="Fiori P.L."/>
            <person name="Ren Q."/>
            <person name="Paulsen I."/>
            <person name="Zhang H."/>
            <person name="Bastida-Corcuera F.D."/>
            <person name="Simoes-Barbosa A."/>
            <person name="Brown M.T."/>
            <person name="Hayes R.D."/>
            <person name="Mukherjee M."/>
            <person name="Okumura C.Y."/>
            <person name="Schneider R."/>
            <person name="Smith A.J."/>
            <person name="Vanacova S."/>
            <person name="Villalvazo M."/>
            <person name="Haas B.J."/>
            <person name="Pertea M."/>
            <person name="Feldblyum T.V."/>
            <person name="Utterback T.R."/>
            <person name="Shu C.L."/>
            <person name="Osoegawa K."/>
            <person name="de Jong P.J."/>
            <person name="Hrdy I."/>
            <person name="Horvathova L."/>
            <person name="Zubacova Z."/>
            <person name="Dolezal P."/>
            <person name="Malik S.B."/>
            <person name="Logsdon J.M. Jr."/>
            <person name="Henze K."/>
            <person name="Gupta A."/>
            <person name="Wang C.C."/>
            <person name="Dunne R.L."/>
            <person name="Upcroft J.A."/>
            <person name="Upcroft P."/>
            <person name="White O."/>
            <person name="Salzberg S.L."/>
            <person name="Tang P."/>
            <person name="Chiu C.-H."/>
            <person name="Lee Y.-S."/>
            <person name="Embley T.M."/>
            <person name="Coombs G.H."/>
            <person name="Mottram J.C."/>
            <person name="Tachezy J."/>
            <person name="Fraser-Liggett C.M."/>
            <person name="Johnson P.J."/>
        </authorList>
    </citation>
    <scope>NUCLEOTIDE SEQUENCE [LARGE SCALE GENOMIC DNA]</scope>
    <source>
        <strain evidence="2">G3</strain>
    </source>
</reference>
<evidence type="ECO:0000313" key="3">
    <source>
        <dbReference type="Proteomes" id="UP000001542"/>
    </source>
</evidence>
<dbReference type="KEGG" id="tva:5464915"/>
<dbReference type="VEuPathDB" id="TrichDB:TVAGG3_1036200"/>
<keyword evidence="1" id="KW-0472">Membrane</keyword>
<dbReference type="Proteomes" id="UP000001542">
    <property type="component" value="Unassembled WGS sequence"/>
</dbReference>
<keyword evidence="3" id="KW-1185">Reference proteome</keyword>
<keyword evidence="1" id="KW-1133">Transmembrane helix</keyword>
<name>A2DJI8_TRIV3</name>
<dbReference type="EMBL" id="DS113208">
    <property type="protein sequence ID" value="EAY19388.1"/>
    <property type="molecule type" value="Genomic_DNA"/>
</dbReference>
<evidence type="ECO:0000256" key="1">
    <source>
        <dbReference type="SAM" id="Phobius"/>
    </source>
</evidence>
<sequence length="193" mass="22093">MPYVPSVFKDQLEMILIVDSMDPKCIYSSNVSLNYRIFLTPGIIRPKNGTVFSTKDSDLNIEYALQLERIFYDGYSTSTAATILSPESKAILTRKWIRNVGNKYISNIIPSTKKFYLQISPASTDRLENFDPMTIELFIVEQDGNYRPIVLNSFSKSVISVIIVLYVLAICCLVYRYIALFCLSEHSLNCYFD</sequence>
<keyword evidence="1" id="KW-0812">Transmembrane</keyword>
<evidence type="ECO:0000313" key="2">
    <source>
        <dbReference type="EMBL" id="EAY19388.1"/>
    </source>
</evidence>
<dbReference type="VEuPathDB" id="TrichDB:TVAG_101050"/>
<protein>
    <submittedName>
        <fullName evidence="2">Uncharacterized protein</fullName>
    </submittedName>
</protein>
<dbReference type="AlphaFoldDB" id="A2DJI8"/>